<dbReference type="RefSeq" id="WP_008378691.1">
    <property type="nucleotide sequence ID" value="NZ_BAOP01000013.1"/>
</dbReference>
<evidence type="ECO:0000313" key="1">
    <source>
        <dbReference type="EMBL" id="GAC79990.1"/>
    </source>
</evidence>
<sequence length="299" mass="31518">MAATTRIHLPKRPLRALAWLTVGVVILQVTGFFVDNVAASRAEHRLARALESSPGVAFEPEVTIGGFPFLAKASSGRFPQVTISARGVVLDGGPRGTSRATLDARLTEPDLGNIWDVGPDTSITAQQATAETRIDSVNLGRLMGITDLYINTPAPDGKVGAGGPGDGLLERTDGIMLSGTVPLPGSPEYDGRFPPSASGYTYPKVKISISARTFVAAGRVHIAATGIYDGPEEHYSADVPKEFYADVLKRFSAVLPPLPTAWNVAPNRSLSRGSDLVVIGDAGGSTFVVRDFARVRPAV</sequence>
<comment type="caution">
    <text evidence="1">The sequence shown here is derived from an EMBL/GenBank/DDBJ whole genome shotgun (WGS) entry which is preliminary data.</text>
</comment>
<dbReference type="InterPro" id="IPR021373">
    <property type="entry name" value="DUF2993"/>
</dbReference>
<dbReference type="eggNOG" id="ENOG5030HSU">
    <property type="taxonomic scope" value="Bacteria"/>
</dbReference>
<name>M3UK69_GORML</name>
<accession>M3UK69</accession>
<dbReference type="Proteomes" id="UP000035009">
    <property type="component" value="Unassembled WGS sequence"/>
</dbReference>
<proteinExistence type="predicted"/>
<evidence type="ECO:0000313" key="2">
    <source>
        <dbReference type="Proteomes" id="UP000035009"/>
    </source>
</evidence>
<dbReference type="Pfam" id="PF11209">
    <property type="entry name" value="LmeA"/>
    <property type="match status" value="1"/>
</dbReference>
<gene>
    <name evidence="1" type="ORF">GM1_013_01270</name>
</gene>
<keyword evidence="2" id="KW-1185">Reference proteome</keyword>
<evidence type="ECO:0008006" key="3">
    <source>
        <dbReference type="Google" id="ProtNLM"/>
    </source>
</evidence>
<dbReference type="OrthoDB" id="3215846at2"/>
<organism evidence="1 2">
    <name type="scientific">Gordonia malaquae NBRC 108250</name>
    <dbReference type="NCBI Taxonomy" id="1223542"/>
    <lineage>
        <taxon>Bacteria</taxon>
        <taxon>Bacillati</taxon>
        <taxon>Actinomycetota</taxon>
        <taxon>Actinomycetes</taxon>
        <taxon>Mycobacteriales</taxon>
        <taxon>Gordoniaceae</taxon>
        <taxon>Gordonia</taxon>
    </lineage>
</organism>
<dbReference type="STRING" id="410332.SAMN04488550_0908"/>
<dbReference type="AlphaFoldDB" id="M3UK69"/>
<protein>
    <recommendedName>
        <fullName evidence="3">DUF2993 domain-containing protein</fullName>
    </recommendedName>
</protein>
<dbReference type="EMBL" id="BAOP01000013">
    <property type="protein sequence ID" value="GAC79990.1"/>
    <property type="molecule type" value="Genomic_DNA"/>
</dbReference>
<reference evidence="1 2" key="1">
    <citation type="submission" date="2013-02" db="EMBL/GenBank/DDBJ databases">
        <title>Whole genome shotgun sequence of Gordonia malaquae NBRC 108250.</title>
        <authorList>
            <person name="Yoshida I."/>
            <person name="Hosoyama A."/>
            <person name="Tsuchikane K."/>
            <person name="Ando Y."/>
            <person name="Baba S."/>
            <person name="Ohji S."/>
            <person name="Hamada M."/>
            <person name="Tamura T."/>
            <person name="Yamazoe A."/>
            <person name="Yamazaki S."/>
            <person name="Fujita N."/>
        </authorList>
    </citation>
    <scope>NUCLEOTIDE SEQUENCE [LARGE SCALE GENOMIC DNA]</scope>
    <source>
        <strain evidence="1 2">NBRC 108250</strain>
    </source>
</reference>